<dbReference type="RefSeq" id="WP_021742263.1">
    <property type="nucleotide sequence ID" value="NZ_KI271248.1"/>
</dbReference>
<dbReference type="Proteomes" id="UP000016644">
    <property type="component" value="Unassembled WGS sequence"/>
</dbReference>
<gene>
    <name evidence="2" type="ORF">HMPREF0495_00783</name>
</gene>
<dbReference type="PATRIC" id="fig|649758.3.peg.707"/>
<accession>U2R206</accession>
<dbReference type="EMBL" id="AWVK01000028">
    <property type="protein sequence ID" value="ERK44717.1"/>
    <property type="molecule type" value="Genomic_DNA"/>
</dbReference>
<proteinExistence type="predicted"/>
<dbReference type="AlphaFoldDB" id="U2R206"/>
<sequence length="134" mass="14139">LEKLVNSQPATPPTPKRDPEPPTPKEPTELGGFNLEQIQAMAAENKARAEQDRQTALTTAAKENGIKLDDSLSAMVLNSSKTPDDIAANIKSLAGLKTSAQPNTDPGFSPDGKHTAQGVFGDALADTFGKNNKE</sequence>
<comment type="caution">
    <text evidence="2">The sequence shown here is derived from an EMBL/GenBank/DDBJ whole genome shotgun (WGS) entry which is preliminary data.</text>
</comment>
<feature type="non-terminal residue" evidence="2">
    <location>
        <position position="1"/>
    </location>
</feature>
<feature type="region of interest" description="Disordered" evidence="1">
    <location>
        <begin position="1"/>
        <end position="30"/>
    </location>
</feature>
<organism evidence="2 3">
    <name type="scientific">Levilactobacillus brevis ATCC 14869 = DSM 20054</name>
    <dbReference type="NCBI Taxonomy" id="649758"/>
    <lineage>
        <taxon>Bacteria</taxon>
        <taxon>Bacillati</taxon>
        <taxon>Bacillota</taxon>
        <taxon>Bacilli</taxon>
        <taxon>Lactobacillales</taxon>
        <taxon>Lactobacillaceae</taxon>
        <taxon>Levilactobacillus</taxon>
    </lineage>
</organism>
<name>U2R206_LEVBR</name>
<evidence type="ECO:0000256" key="1">
    <source>
        <dbReference type="SAM" id="MobiDB-lite"/>
    </source>
</evidence>
<dbReference type="HOGENOM" id="CLU_1890138_0_0_9"/>
<feature type="region of interest" description="Disordered" evidence="1">
    <location>
        <begin position="97"/>
        <end position="116"/>
    </location>
</feature>
<reference evidence="2 3" key="1">
    <citation type="submission" date="2013-06" db="EMBL/GenBank/DDBJ databases">
        <authorList>
            <person name="Weinstock G."/>
            <person name="Sodergren E."/>
            <person name="Lobos E.A."/>
            <person name="Fulton L."/>
            <person name="Fulton R."/>
            <person name="Courtney L."/>
            <person name="Fronick C."/>
            <person name="O'Laughlin M."/>
            <person name="Godfrey J."/>
            <person name="Wilson R.M."/>
            <person name="Miner T."/>
            <person name="Farmer C."/>
            <person name="Delehaunty K."/>
            <person name="Cordes M."/>
            <person name="Minx P."/>
            <person name="Tomlinson C."/>
            <person name="Chen J."/>
            <person name="Wollam A."/>
            <person name="Pepin K.H."/>
            <person name="Bhonagiri V."/>
            <person name="Zhang X."/>
            <person name="Warren W."/>
            <person name="Mitreva M."/>
            <person name="Mardis E.R."/>
            <person name="Wilson R.K."/>
        </authorList>
    </citation>
    <scope>NUCLEOTIDE SEQUENCE [LARGE SCALE GENOMIC DNA]</scope>
    <source>
        <strain evidence="2 3">ATCC 14869</strain>
    </source>
</reference>
<protein>
    <submittedName>
        <fullName evidence="2">Uncharacterized protein</fullName>
    </submittedName>
</protein>
<evidence type="ECO:0000313" key="2">
    <source>
        <dbReference type="EMBL" id="ERK44717.1"/>
    </source>
</evidence>
<evidence type="ECO:0000313" key="3">
    <source>
        <dbReference type="Proteomes" id="UP000016644"/>
    </source>
</evidence>